<feature type="binding site" evidence="5 8">
    <location>
        <begin position="89"/>
        <end position="96"/>
    </location>
    <ligand>
        <name>substrate</name>
    </ligand>
</feature>
<dbReference type="EMBL" id="BLSB01000001">
    <property type="protein sequence ID" value="GFP34243.1"/>
    <property type="molecule type" value="Genomic_DNA"/>
</dbReference>
<evidence type="ECO:0000313" key="16">
    <source>
        <dbReference type="Proteomes" id="UP000591948"/>
    </source>
</evidence>
<evidence type="ECO:0000256" key="8">
    <source>
        <dbReference type="PIRSR" id="PIRSR016262-2"/>
    </source>
</evidence>
<evidence type="ECO:0000313" key="13">
    <source>
        <dbReference type="EMBL" id="GFP34243.1"/>
    </source>
</evidence>
<dbReference type="PANTHER" id="PTHR10993:SF7">
    <property type="entry name" value="LIPOYLTRANSFERASE 2, MITOCHONDRIAL-RELATED"/>
    <property type="match status" value="1"/>
</dbReference>
<dbReference type="Pfam" id="PF21948">
    <property type="entry name" value="LplA-B_cat"/>
    <property type="match status" value="1"/>
</dbReference>
<gene>
    <name evidence="5" type="primary">lipB</name>
    <name evidence="11" type="ORF">HKBW3S25_00060</name>
    <name evidence="12" type="ORF">HKBW3S33_00751</name>
    <name evidence="13" type="ORF">HKBW3S43_00034</name>
</gene>
<dbReference type="GO" id="GO:0009249">
    <property type="term" value="P:protein lipoylation"/>
    <property type="evidence" value="ECO:0007669"/>
    <property type="project" value="InterPro"/>
</dbReference>
<comment type="miscellaneous">
    <text evidence="5">In the reaction, the free carboxyl group of octanoic acid is attached via an amide linkage to the epsilon-amino group of a specific lysine residue of lipoyl domains of lipoate-dependent enzymes.</text>
</comment>
<protein>
    <recommendedName>
        <fullName evidence="5 6">Octanoyltransferase</fullName>
        <ecNumber evidence="5 6">2.3.1.181</ecNumber>
    </recommendedName>
    <alternativeName>
        <fullName evidence="5">Lipoate-protein ligase B</fullName>
    </alternativeName>
    <alternativeName>
        <fullName evidence="5">Lipoyl/octanoyl transferase</fullName>
    </alternativeName>
    <alternativeName>
        <fullName evidence="5">Octanoyl-[acyl-carrier-protein]-protein N-octanoyltransferase</fullName>
    </alternativeName>
</protein>
<keyword evidence="16" id="KW-1185">Reference proteome</keyword>
<dbReference type="InterPro" id="IPR000544">
    <property type="entry name" value="Octanoyltransferase"/>
</dbReference>
<evidence type="ECO:0000313" key="15">
    <source>
        <dbReference type="Proteomes" id="UP000576480"/>
    </source>
</evidence>
<evidence type="ECO:0000256" key="4">
    <source>
        <dbReference type="ARBA" id="ARBA00024732"/>
    </source>
</evidence>
<dbReference type="EMBL" id="BLRY01000029">
    <property type="protein sequence ID" value="GFP27338.1"/>
    <property type="molecule type" value="Genomic_DNA"/>
</dbReference>
<feature type="site" description="Lowers pKa of active site Cys" evidence="5 9">
    <location>
        <position position="153"/>
    </location>
</feature>
<dbReference type="AlphaFoldDB" id="A0A6V8NWI9"/>
<dbReference type="NCBIfam" id="NF010925">
    <property type="entry name" value="PRK14345.1"/>
    <property type="match status" value="1"/>
</dbReference>
<evidence type="ECO:0000256" key="9">
    <source>
        <dbReference type="PIRSR" id="PIRSR016262-3"/>
    </source>
</evidence>
<dbReference type="Proteomes" id="UP000576480">
    <property type="component" value="Unassembled WGS sequence"/>
</dbReference>
<dbReference type="PROSITE" id="PS01313">
    <property type="entry name" value="LIPB"/>
    <property type="match status" value="1"/>
</dbReference>
<accession>A0A6V8NWI9</accession>
<reference evidence="14 15" key="1">
    <citation type="journal article" date="2020" name="Front. Microbiol.">
        <title>Single-cell genomics of novel Actinobacteria with the Wood-Ljungdahl pathway discovered in a serpentinizing system.</title>
        <authorList>
            <person name="Merino N."/>
            <person name="Kawai M."/>
            <person name="Boyd E.S."/>
            <person name="Colman D.R."/>
            <person name="McGlynn S.E."/>
            <person name="Nealson K.H."/>
            <person name="Kurokawa K."/>
            <person name="Hongoh Y."/>
        </authorList>
    </citation>
    <scope>NUCLEOTIDE SEQUENCE [LARGE SCALE GENOMIC DNA]</scope>
    <source>
        <strain evidence="11 14">S25</strain>
        <strain evidence="12 16">S33</strain>
        <strain evidence="13 15">S43</strain>
    </source>
</reference>
<dbReference type="PROSITE" id="PS51733">
    <property type="entry name" value="BPL_LPL_CATALYTIC"/>
    <property type="match status" value="1"/>
</dbReference>
<dbReference type="RefSeq" id="WP_176229052.1">
    <property type="nucleotide sequence ID" value="NZ_BLRY01000029.1"/>
</dbReference>
<evidence type="ECO:0000256" key="2">
    <source>
        <dbReference type="ARBA" id="ARBA00022679"/>
    </source>
</evidence>
<dbReference type="PIRSF" id="PIRSF016262">
    <property type="entry name" value="LPLase"/>
    <property type="match status" value="1"/>
</dbReference>
<dbReference type="Proteomes" id="UP000591948">
    <property type="component" value="Unassembled WGS sequence"/>
</dbReference>
<dbReference type="UniPathway" id="UPA00538">
    <property type="reaction ID" value="UER00592"/>
</dbReference>
<keyword evidence="2 5" id="KW-0808">Transferase</keyword>
<dbReference type="GO" id="GO:0033819">
    <property type="term" value="F:lipoyl(octanoyl) transferase activity"/>
    <property type="evidence" value="ECO:0007669"/>
    <property type="project" value="UniProtKB-EC"/>
</dbReference>
<evidence type="ECO:0000259" key="10">
    <source>
        <dbReference type="PROSITE" id="PS51733"/>
    </source>
</evidence>
<comment type="catalytic activity">
    <reaction evidence="5 6">
        <text>octanoyl-[ACP] + L-lysyl-[protein] = N(6)-octanoyl-L-lysyl-[protein] + holo-[ACP] + H(+)</text>
        <dbReference type="Rhea" id="RHEA:17665"/>
        <dbReference type="Rhea" id="RHEA-COMP:9636"/>
        <dbReference type="Rhea" id="RHEA-COMP:9685"/>
        <dbReference type="Rhea" id="RHEA-COMP:9752"/>
        <dbReference type="Rhea" id="RHEA-COMP:9928"/>
        <dbReference type="ChEBI" id="CHEBI:15378"/>
        <dbReference type="ChEBI" id="CHEBI:29969"/>
        <dbReference type="ChEBI" id="CHEBI:64479"/>
        <dbReference type="ChEBI" id="CHEBI:78463"/>
        <dbReference type="ChEBI" id="CHEBI:78809"/>
        <dbReference type="EC" id="2.3.1.181"/>
    </reaction>
</comment>
<feature type="active site" description="Acyl-thioester intermediate" evidence="5 7">
    <location>
        <position position="187"/>
    </location>
</feature>
<dbReference type="Gene3D" id="3.30.930.10">
    <property type="entry name" value="Bira Bifunctional Protein, Domain 2"/>
    <property type="match status" value="1"/>
</dbReference>
<dbReference type="PANTHER" id="PTHR10993">
    <property type="entry name" value="OCTANOYLTRANSFERASE"/>
    <property type="match status" value="1"/>
</dbReference>
<evidence type="ECO:0000256" key="5">
    <source>
        <dbReference type="HAMAP-Rule" id="MF_00013"/>
    </source>
</evidence>
<feature type="domain" description="BPL/LPL catalytic" evidence="10">
    <location>
        <begin position="44"/>
        <end position="226"/>
    </location>
</feature>
<evidence type="ECO:0000256" key="3">
    <source>
        <dbReference type="ARBA" id="ARBA00023315"/>
    </source>
</evidence>
<dbReference type="GO" id="GO:0005737">
    <property type="term" value="C:cytoplasm"/>
    <property type="evidence" value="ECO:0007669"/>
    <property type="project" value="UniProtKB-SubCell"/>
</dbReference>
<dbReference type="SUPFAM" id="SSF55681">
    <property type="entry name" value="Class II aaRS and biotin synthetases"/>
    <property type="match status" value="1"/>
</dbReference>
<sequence>MAAKQSVVQKSRIETKLCILNLGIVPYEEAFELQKKMARCRIEGEIGDHLLLLEHPPVITVGRNARLENILADSQFLEKEGISVLQTDRGGDVTYHGPGQLVGYPILNLKKMRPDVQWYVSQLEESIIETLQNFSIPATRVKGMRGVWVEGYKIASIGVRISKWVTHHGFALNVNTNLSHFELIRPCGLVGVRMTSLEKILEEKVQMDEVKKVYAAVFSSIFQVQG</sequence>
<comment type="function">
    <text evidence="4 5 6">Catalyzes the transfer of endogenously produced octanoic acid from octanoyl-acyl-carrier-protein onto the lipoyl domains of lipoate-dependent enzymes. Lipoyl-ACP can also act as a substrate although octanoyl-ACP is likely to be the physiological substrate.</text>
</comment>
<dbReference type="NCBIfam" id="TIGR00214">
    <property type="entry name" value="lipB"/>
    <property type="match status" value="1"/>
</dbReference>
<dbReference type="InterPro" id="IPR020605">
    <property type="entry name" value="Octanoyltransferase_CS"/>
</dbReference>
<dbReference type="InterPro" id="IPR004143">
    <property type="entry name" value="BPL_LPL_catalytic"/>
</dbReference>
<evidence type="ECO:0000256" key="6">
    <source>
        <dbReference type="PIRNR" id="PIRNR016262"/>
    </source>
</evidence>
<feature type="binding site" evidence="5 8">
    <location>
        <begin position="169"/>
        <end position="171"/>
    </location>
    <ligand>
        <name>substrate</name>
    </ligand>
</feature>
<proteinExistence type="inferred from homology"/>
<comment type="pathway">
    <text evidence="1 5 6">Protein modification; protein lipoylation via endogenous pathway; protein N(6)-(lipoyl)lysine from octanoyl-[acyl-carrier-protein]: step 1/2.</text>
</comment>
<evidence type="ECO:0000313" key="14">
    <source>
        <dbReference type="Proteomes" id="UP000543224"/>
    </source>
</evidence>
<evidence type="ECO:0000256" key="1">
    <source>
        <dbReference type="ARBA" id="ARBA00004821"/>
    </source>
</evidence>
<dbReference type="EC" id="2.3.1.181" evidence="5 6"/>
<name>A0A6V8NWI9_9ACTN</name>
<comment type="subcellular location">
    <subcellularLocation>
        <location evidence="5">Cytoplasm</location>
    </subcellularLocation>
</comment>
<dbReference type="HAMAP" id="MF_00013">
    <property type="entry name" value="LipB"/>
    <property type="match status" value="1"/>
</dbReference>
<comment type="caution">
    <text evidence="11">The sequence shown here is derived from an EMBL/GenBank/DDBJ whole genome shotgun (WGS) entry which is preliminary data.</text>
</comment>
<evidence type="ECO:0000313" key="11">
    <source>
        <dbReference type="EMBL" id="GFP24622.1"/>
    </source>
</evidence>
<keyword evidence="3 5" id="KW-0012">Acyltransferase</keyword>
<dbReference type="InterPro" id="IPR045864">
    <property type="entry name" value="aa-tRNA-synth_II/BPL/LPL"/>
</dbReference>
<dbReference type="CDD" id="cd16444">
    <property type="entry name" value="LipB"/>
    <property type="match status" value="1"/>
</dbReference>
<evidence type="ECO:0000313" key="12">
    <source>
        <dbReference type="EMBL" id="GFP27338.1"/>
    </source>
</evidence>
<dbReference type="Proteomes" id="UP000543224">
    <property type="component" value="Unassembled WGS sequence"/>
</dbReference>
<comment type="similarity">
    <text evidence="5 6">Belongs to the LipB family.</text>
</comment>
<keyword evidence="5" id="KW-0963">Cytoplasm</keyword>
<feature type="binding site" evidence="5 8">
    <location>
        <begin position="156"/>
        <end position="158"/>
    </location>
    <ligand>
        <name>substrate</name>
    </ligand>
</feature>
<evidence type="ECO:0000256" key="7">
    <source>
        <dbReference type="PIRSR" id="PIRSR016262-1"/>
    </source>
</evidence>
<organism evidence="11 14">
    <name type="scientific">Candidatus Hakubella thermalkaliphila</name>
    <dbReference type="NCBI Taxonomy" id="2754717"/>
    <lineage>
        <taxon>Bacteria</taxon>
        <taxon>Bacillati</taxon>
        <taxon>Actinomycetota</taxon>
        <taxon>Actinomycetota incertae sedis</taxon>
        <taxon>Candidatus Hakubellales</taxon>
        <taxon>Candidatus Hakubellaceae</taxon>
        <taxon>Candidatus Hakubella</taxon>
    </lineage>
</organism>
<dbReference type="EMBL" id="BLRX01000004">
    <property type="protein sequence ID" value="GFP24622.1"/>
    <property type="molecule type" value="Genomic_DNA"/>
</dbReference>